<reference evidence="3" key="1">
    <citation type="journal article" date="2019" name="Int. J. Syst. Evol. Microbiol.">
        <title>The Global Catalogue of Microorganisms (GCM) 10K type strain sequencing project: providing services to taxonomists for standard genome sequencing and annotation.</title>
        <authorList>
            <consortium name="The Broad Institute Genomics Platform"/>
            <consortium name="The Broad Institute Genome Sequencing Center for Infectious Disease"/>
            <person name="Wu L."/>
            <person name="Ma J."/>
        </authorList>
    </citation>
    <scope>NUCLEOTIDE SEQUENCE [LARGE SCALE GENOMIC DNA]</scope>
    <source>
        <strain evidence="3">CCUG 54822</strain>
    </source>
</reference>
<dbReference type="RefSeq" id="WP_382397235.1">
    <property type="nucleotide sequence ID" value="NZ_JBHTNH010000002.1"/>
</dbReference>
<feature type="region of interest" description="Disordered" evidence="1">
    <location>
        <begin position="67"/>
        <end position="88"/>
    </location>
</feature>
<feature type="compositionally biased region" description="Basic residues" evidence="1">
    <location>
        <begin position="79"/>
        <end position="88"/>
    </location>
</feature>
<keyword evidence="3" id="KW-1185">Reference proteome</keyword>
<proteinExistence type="predicted"/>
<organism evidence="2 3">
    <name type="scientific">Lentibacillus salinarum</name>
    <dbReference type="NCBI Taxonomy" id="446820"/>
    <lineage>
        <taxon>Bacteria</taxon>
        <taxon>Bacillati</taxon>
        <taxon>Bacillota</taxon>
        <taxon>Bacilli</taxon>
        <taxon>Bacillales</taxon>
        <taxon>Bacillaceae</taxon>
        <taxon>Lentibacillus</taxon>
    </lineage>
</organism>
<dbReference type="Proteomes" id="UP001597178">
    <property type="component" value="Unassembled WGS sequence"/>
</dbReference>
<evidence type="ECO:0000313" key="2">
    <source>
        <dbReference type="EMBL" id="MFD1360529.1"/>
    </source>
</evidence>
<dbReference type="EMBL" id="JBHTNH010000002">
    <property type="protein sequence ID" value="MFD1360529.1"/>
    <property type="molecule type" value="Genomic_DNA"/>
</dbReference>
<protein>
    <submittedName>
        <fullName evidence="2">Uncharacterized protein</fullName>
    </submittedName>
</protein>
<accession>A0ABW3ZQL4</accession>
<evidence type="ECO:0000313" key="3">
    <source>
        <dbReference type="Proteomes" id="UP001597178"/>
    </source>
</evidence>
<gene>
    <name evidence="2" type="ORF">ACFQ4A_02405</name>
</gene>
<evidence type="ECO:0000256" key="1">
    <source>
        <dbReference type="SAM" id="MobiDB-lite"/>
    </source>
</evidence>
<sequence length="88" mass="10455">MTAKRMKQMDGYQKQDFANALAEMGNQLRLLEQKITMITDDQIETDYQSHHCELLHITYTTTKLQQLQRSDKKLTPSRFTRHVKKRLS</sequence>
<name>A0ABW3ZQL4_9BACI</name>
<comment type="caution">
    <text evidence="2">The sequence shown here is derived from an EMBL/GenBank/DDBJ whole genome shotgun (WGS) entry which is preliminary data.</text>
</comment>